<dbReference type="SUPFAM" id="SSF141868">
    <property type="entry name" value="EAL domain-like"/>
    <property type="match status" value="1"/>
</dbReference>
<gene>
    <name evidence="2" type="ORF">BB776_02015</name>
</gene>
<sequence>MNISTIQLQHPNFVQLVKSILEETGLEAGWLELEVTESILLEDTETLKESLGKLKALGISMSIDDFGTGFTSLNYLRQFSFDRVKIDRSFVQDINNELNGKAITSTIITLAHKLGMEVVAEGIEDSVQLSYLTDELCDEGQGYYFCRPKAGDQHDLVAMNKK</sequence>
<dbReference type="SMART" id="SM00052">
    <property type="entry name" value="EAL"/>
    <property type="match status" value="1"/>
</dbReference>
<dbReference type="InterPro" id="IPR050706">
    <property type="entry name" value="Cyclic-di-GMP_PDE-like"/>
</dbReference>
<proteinExistence type="predicted"/>
<dbReference type="Pfam" id="PF00563">
    <property type="entry name" value="EAL"/>
    <property type="match status" value="1"/>
</dbReference>
<organism evidence="2 3">
    <name type="scientific">Planococcus salinarum</name>
    <dbReference type="NCBI Taxonomy" id="622695"/>
    <lineage>
        <taxon>Bacteria</taxon>
        <taxon>Bacillati</taxon>
        <taxon>Bacillota</taxon>
        <taxon>Bacilli</taxon>
        <taxon>Bacillales</taxon>
        <taxon>Caryophanaceae</taxon>
        <taxon>Planococcus</taxon>
    </lineage>
</organism>
<dbReference type="InterPro" id="IPR001633">
    <property type="entry name" value="EAL_dom"/>
</dbReference>
<accession>A0ABX3D1J6</accession>
<name>A0ABX3D1J6_9BACL</name>
<dbReference type="InterPro" id="IPR035919">
    <property type="entry name" value="EAL_sf"/>
</dbReference>
<protein>
    <recommendedName>
        <fullName evidence="1">EAL domain-containing protein</fullName>
    </recommendedName>
</protein>
<dbReference type="Gene3D" id="3.20.20.450">
    <property type="entry name" value="EAL domain"/>
    <property type="match status" value="1"/>
</dbReference>
<keyword evidence="3" id="KW-1185">Reference proteome</keyword>
<dbReference type="EMBL" id="MBQG01000065">
    <property type="protein sequence ID" value="OHX52876.1"/>
    <property type="molecule type" value="Genomic_DNA"/>
</dbReference>
<reference evidence="2" key="1">
    <citation type="submission" date="2016-07" db="EMBL/GenBank/DDBJ databases">
        <title>Draft genome Planococcus salivarum.</title>
        <authorList>
            <person name="See-Too W.S."/>
        </authorList>
    </citation>
    <scope>NUCLEOTIDE SEQUENCE [LARGE SCALE GENOMIC DNA]</scope>
    <source>
        <strain evidence="2">DSM 23820</strain>
    </source>
</reference>
<dbReference type="PANTHER" id="PTHR33121:SF70">
    <property type="entry name" value="SIGNALING PROTEIN YKOW"/>
    <property type="match status" value="1"/>
</dbReference>
<dbReference type="CDD" id="cd01948">
    <property type="entry name" value="EAL"/>
    <property type="match status" value="1"/>
</dbReference>
<evidence type="ECO:0000313" key="3">
    <source>
        <dbReference type="Proteomes" id="UP000242153"/>
    </source>
</evidence>
<dbReference type="PANTHER" id="PTHR33121">
    <property type="entry name" value="CYCLIC DI-GMP PHOSPHODIESTERASE PDEF"/>
    <property type="match status" value="1"/>
</dbReference>
<evidence type="ECO:0000313" key="2">
    <source>
        <dbReference type="EMBL" id="OHX52876.1"/>
    </source>
</evidence>
<comment type="caution">
    <text evidence="2">The sequence shown here is derived from an EMBL/GenBank/DDBJ whole genome shotgun (WGS) entry which is preliminary data.</text>
</comment>
<dbReference type="PROSITE" id="PS50883">
    <property type="entry name" value="EAL"/>
    <property type="match status" value="1"/>
</dbReference>
<feature type="domain" description="EAL" evidence="1">
    <location>
        <begin position="1"/>
        <end position="162"/>
    </location>
</feature>
<dbReference type="Proteomes" id="UP000242153">
    <property type="component" value="Unassembled WGS sequence"/>
</dbReference>
<evidence type="ECO:0000259" key="1">
    <source>
        <dbReference type="PROSITE" id="PS50883"/>
    </source>
</evidence>